<reference evidence="9" key="3">
    <citation type="submission" date="2022-06" db="UniProtKB">
        <authorList>
            <consortium name="EnsemblMetazoa"/>
        </authorList>
    </citation>
    <scope>IDENTIFICATION</scope>
</reference>
<evidence type="ECO:0000313" key="10">
    <source>
        <dbReference type="Proteomes" id="UP000070412"/>
    </source>
</evidence>
<dbReference type="EnsemblMetazoa" id="SSS_5772s_mrna">
    <property type="protein sequence ID" value="KAF7488867.1"/>
    <property type="gene ID" value="SSS_5772"/>
</dbReference>
<dbReference type="GO" id="GO:0003723">
    <property type="term" value="F:RNA binding"/>
    <property type="evidence" value="ECO:0007669"/>
    <property type="project" value="TreeGrafter"/>
</dbReference>
<dbReference type="PANTHER" id="PTHR13316:SF0">
    <property type="entry name" value="ZINC FINGER CCHC DOMAIN-CONTAINING PROTEIN 8"/>
    <property type="match status" value="1"/>
</dbReference>
<evidence type="ECO:0000256" key="6">
    <source>
        <dbReference type="SAM" id="MobiDB-lite"/>
    </source>
</evidence>
<dbReference type="GO" id="GO:0008270">
    <property type="term" value="F:zinc ion binding"/>
    <property type="evidence" value="ECO:0007669"/>
    <property type="project" value="UniProtKB-KW"/>
</dbReference>
<dbReference type="InterPro" id="IPR052115">
    <property type="entry name" value="NEXT_complex_subunit_ZCCHC8"/>
</dbReference>
<evidence type="ECO:0000256" key="3">
    <source>
        <dbReference type="ARBA" id="ARBA00022771"/>
    </source>
</evidence>
<protein>
    <submittedName>
        <fullName evidence="8">Zinc finger CCHC domain-containing protein 8 -like protein</fullName>
    </submittedName>
</protein>
<feature type="compositionally biased region" description="Polar residues" evidence="6">
    <location>
        <begin position="151"/>
        <end position="178"/>
    </location>
</feature>
<evidence type="ECO:0000256" key="4">
    <source>
        <dbReference type="ARBA" id="ARBA00022833"/>
    </source>
</evidence>
<accession>A0A834R223</accession>
<reference evidence="8" key="2">
    <citation type="submission" date="2020-01" db="EMBL/GenBank/DDBJ databases">
        <authorList>
            <person name="Korhonen P.K.K."/>
            <person name="Guangxu M.G."/>
            <person name="Wang T.W."/>
            <person name="Stroehlein A.J.S."/>
            <person name="Young N.D."/>
            <person name="Ang C.-S.A."/>
            <person name="Fernando D.W.F."/>
            <person name="Lu H.L."/>
            <person name="Taylor S.T."/>
            <person name="Ehtesham M.E.M."/>
            <person name="Najaraj S.H.N."/>
            <person name="Harsha G.H.G."/>
            <person name="Madugundu A.M."/>
            <person name="Renuse S.R."/>
            <person name="Holt D.H."/>
            <person name="Pandey A.P."/>
            <person name="Papenfuss A.P."/>
            <person name="Gasser R.B.G."/>
            <person name="Fischer K.F."/>
        </authorList>
    </citation>
    <scope>NUCLEOTIDE SEQUENCE</scope>
    <source>
        <strain evidence="8">SSS_KF_BRIS2020</strain>
    </source>
</reference>
<feature type="region of interest" description="Disordered" evidence="6">
    <location>
        <begin position="146"/>
        <end position="181"/>
    </location>
</feature>
<reference evidence="10" key="1">
    <citation type="journal article" date="2020" name="PLoS Negl. Trop. Dis.">
        <title>High-quality nuclear genome for Sarcoptes scabiei-A critical resource for a neglected parasite.</title>
        <authorList>
            <person name="Korhonen P.K."/>
            <person name="Gasser R.B."/>
            <person name="Ma G."/>
            <person name="Wang T."/>
            <person name="Stroehlein A.J."/>
            <person name="Young N.D."/>
            <person name="Ang C.S."/>
            <person name="Fernando D.D."/>
            <person name="Lu H.C."/>
            <person name="Taylor S."/>
            <person name="Reynolds S.L."/>
            <person name="Mofiz E."/>
            <person name="Najaraj S.H."/>
            <person name="Gowda H."/>
            <person name="Madugundu A."/>
            <person name="Renuse S."/>
            <person name="Holt D."/>
            <person name="Pandey A."/>
            <person name="Papenfuss A.T."/>
            <person name="Fischer K."/>
        </authorList>
    </citation>
    <scope>NUCLEOTIDE SEQUENCE [LARGE SCALE GENOMIC DNA]</scope>
</reference>
<keyword evidence="4" id="KW-0862">Zinc</keyword>
<evidence type="ECO:0000259" key="7">
    <source>
        <dbReference type="SMART" id="SM00581"/>
    </source>
</evidence>
<dbReference type="InterPro" id="IPR006568">
    <property type="entry name" value="PSP_pro-rich"/>
</dbReference>
<feature type="domain" description="PSP proline-rich" evidence="7">
    <location>
        <begin position="14"/>
        <end position="66"/>
    </location>
</feature>
<dbReference type="PANTHER" id="PTHR13316">
    <property type="entry name" value="ZINC FINGER, CCHC DOMAIN CONTAINING 8"/>
    <property type="match status" value="1"/>
</dbReference>
<dbReference type="Proteomes" id="UP000070412">
    <property type="component" value="Unassembled WGS sequence"/>
</dbReference>
<comment type="subcellular location">
    <subcellularLocation>
        <location evidence="1">Nucleus</location>
    </subcellularLocation>
</comment>
<dbReference type="GO" id="GO:0071013">
    <property type="term" value="C:catalytic step 2 spliceosome"/>
    <property type="evidence" value="ECO:0007669"/>
    <property type="project" value="TreeGrafter"/>
</dbReference>
<dbReference type="SMART" id="SM00581">
    <property type="entry name" value="PSP"/>
    <property type="match status" value="1"/>
</dbReference>
<dbReference type="Pfam" id="PF04046">
    <property type="entry name" value="PSP"/>
    <property type="match status" value="1"/>
</dbReference>
<name>A0A834R223_SARSC</name>
<dbReference type="OrthoDB" id="8026949at2759"/>
<dbReference type="AlphaFoldDB" id="A0A834R223"/>
<dbReference type="OMA" id="EKWAVGM"/>
<organism evidence="8">
    <name type="scientific">Sarcoptes scabiei</name>
    <name type="common">Itch mite</name>
    <name type="synonym">Acarus scabiei</name>
    <dbReference type="NCBI Taxonomy" id="52283"/>
    <lineage>
        <taxon>Eukaryota</taxon>
        <taxon>Metazoa</taxon>
        <taxon>Ecdysozoa</taxon>
        <taxon>Arthropoda</taxon>
        <taxon>Chelicerata</taxon>
        <taxon>Arachnida</taxon>
        <taxon>Acari</taxon>
        <taxon>Acariformes</taxon>
        <taxon>Sarcoptiformes</taxon>
        <taxon>Astigmata</taxon>
        <taxon>Psoroptidia</taxon>
        <taxon>Sarcoptoidea</taxon>
        <taxon>Sarcoptidae</taxon>
        <taxon>Sarcoptinae</taxon>
        <taxon>Sarcoptes</taxon>
    </lineage>
</organism>
<keyword evidence="3" id="KW-0863">Zinc-finger</keyword>
<keyword evidence="5" id="KW-0539">Nucleus</keyword>
<evidence type="ECO:0000256" key="5">
    <source>
        <dbReference type="ARBA" id="ARBA00023242"/>
    </source>
</evidence>
<evidence type="ECO:0000256" key="2">
    <source>
        <dbReference type="ARBA" id="ARBA00022723"/>
    </source>
</evidence>
<keyword evidence="2" id="KW-0479">Metal-binding</keyword>
<keyword evidence="10" id="KW-1185">Reference proteome</keyword>
<sequence>MLKRNKRYFTDCNESNYTVGNLSKKLRDALGLEDDMLPIWVYRMRILGYPPDWMKRAQLTSLDVAGQFDQSISKLKNLEEGEVQNELKYNKDSLIQFPGFNCPNPEGVKDDWIILGMPPYQESQELKAAIKKMDFFEPIPYKRTKFDTSKNETTNESNDKLSNQKSAIGETVSSPDQTNDCDDEIEILENHNEDCKKSNNEAANQDSFDEKVEKSISSIDLQISSASISYGTPVPKTLKPKLPSLEKWAVGMNELLHFENLQTSTGAYNAKIKSVLDKIRSRFNK</sequence>
<evidence type="ECO:0000313" key="8">
    <source>
        <dbReference type="EMBL" id="KAF7488867.1"/>
    </source>
</evidence>
<evidence type="ECO:0000313" key="9">
    <source>
        <dbReference type="EnsemblMetazoa" id="KAF7488867.1"/>
    </source>
</evidence>
<dbReference type="EMBL" id="WVUK01000065">
    <property type="protein sequence ID" value="KAF7488867.1"/>
    <property type="molecule type" value="Genomic_DNA"/>
</dbReference>
<proteinExistence type="predicted"/>
<gene>
    <name evidence="8" type="ORF">SSS_5772</name>
</gene>
<evidence type="ECO:0000256" key="1">
    <source>
        <dbReference type="ARBA" id="ARBA00004123"/>
    </source>
</evidence>